<dbReference type="KEGG" id="ccn:H924_00315"/>
<organism evidence="2 3">
    <name type="scientific">Corynebacterium callunae DSM 20147</name>
    <dbReference type="NCBI Taxonomy" id="1121353"/>
    <lineage>
        <taxon>Bacteria</taxon>
        <taxon>Bacillati</taxon>
        <taxon>Actinomycetota</taxon>
        <taxon>Actinomycetes</taxon>
        <taxon>Mycobacteriales</taxon>
        <taxon>Corynebacteriaceae</taxon>
        <taxon>Corynebacterium</taxon>
    </lineage>
</organism>
<dbReference type="InterPro" id="IPR036291">
    <property type="entry name" value="NAD(P)-bd_dom_sf"/>
</dbReference>
<dbReference type="eggNOG" id="COG0702">
    <property type="taxonomic scope" value="Bacteria"/>
</dbReference>
<dbReference type="PANTHER" id="PTHR48079:SF6">
    <property type="entry name" value="NAD(P)-BINDING DOMAIN-CONTAINING PROTEIN-RELATED"/>
    <property type="match status" value="1"/>
</dbReference>
<dbReference type="Pfam" id="PF13460">
    <property type="entry name" value="NAD_binding_10"/>
    <property type="match status" value="1"/>
</dbReference>
<dbReference type="OrthoDB" id="9774199at2"/>
<evidence type="ECO:0000313" key="3">
    <source>
        <dbReference type="Proteomes" id="UP000011760"/>
    </source>
</evidence>
<protein>
    <submittedName>
        <fullName evidence="2">Nucleoside-diphosphate-sugar epimerase</fullName>
    </submittedName>
</protein>
<dbReference type="Proteomes" id="UP000011760">
    <property type="component" value="Chromosome"/>
</dbReference>
<accession>M1UWU2</accession>
<name>M1UWU2_9CORY</name>
<dbReference type="PANTHER" id="PTHR48079">
    <property type="entry name" value="PROTEIN YEEZ"/>
    <property type="match status" value="1"/>
</dbReference>
<feature type="domain" description="NAD(P)-binding" evidence="1">
    <location>
        <begin position="24"/>
        <end position="142"/>
    </location>
</feature>
<dbReference type="Pfam" id="PF11066">
    <property type="entry name" value="DUF2867"/>
    <property type="match status" value="1"/>
</dbReference>
<dbReference type="GO" id="GO:0005737">
    <property type="term" value="C:cytoplasm"/>
    <property type="evidence" value="ECO:0007669"/>
    <property type="project" value="TreeGrafter"/>
</dbReference>
<dbReference type="InterPro" id="IPR051783">
    <property type="entry name" value="NAD(P)-dependent_oxidoreduct"/>
</dbReference>
<dbReference type="CDD" id="cd07812">
    <property type="entry name" value="SRPBCC"/>
    <property type="match status" value="1"/>
</dbReference>
<dbReference type="SUPFAM" id="SSF55961">
    <property type="entry name" value="Bet v1-like"/>
    <property type="match status" value="1"/>
</dbReference>
<proteinExistence type="predicted"/>
<reference evidence="2 3" key="1">
    <citation type="submission" date="2013-02" db="EMBL/GenBank/DDBJ databases">
        <title>The complete genome sequence of Corynebacterium callunae DSM 20147.</title>
        <authorList>
            <person name="Ruckert C."/>
            <person name="Albersmeier A."/>
            <person name="Kalinowski J."/>
        </authorList>
    </citation>
    <scope>NUCLEOTIDE SEQUENCE [LARGE SCALE GENOMIC DNA]</scope>
    <source>
        <strain evidence="2 3">DSM 20147</strain>
    </source>
</reference>
<dbReference type="PATRIC" id="fig|1121353.3.peg.70"/>
<dbReference type="STRING" id="1121353.H924_00315"/>
<dbReference type="Gene3D" id="3.40.50.720">
    <property type="entry name" value="NAD(P)-binding Rossmann-like Domain"/>
    <property type="match status" value="1"/>
</dbReference>
<gene>
    <name evidence="2" type="ORF">H924_00315</name>
</gene>
<sequence length="515" mass="57110">MSFRSAPTLNYHATHPQRRVLVTGASGYVGGRLITELLAAGFKVRATSRNLDSLRRFDWHEDVELVEADLSVAADVAKICAGIDVLYYLVHSMGNKNQDFEKVEENTAHNISQAAHSAGIQQIVYLSGLNPRGRTPADLSKHMRSRENVAQILLDAPVPALILRAATLIGSGSASFEIIRHLTERLPIMVAPSWINNYIEPLAIRDALHYLVLSADLRSAVNQACDIGCGKRYKFAELLKIYGEIRGLRRFVFSIPVNLPMDKLSGFWIGLVTPVPAELALPLAQSMAEDAVCEEHTISTIIPDPANGFIDYREAVKLAISAQESRGVPTSWDRSWTLNQSEIPKAWAARDTDPEWAGGQVFEDTRTASTELAATQIWPVIEGLGGSHGWYSAPKLWAIRGIADKLVGGPGLGGRRDPFRLAVGDRLDWWRVVEMEKPHHLVLQAEMKVDGNAWLTFELEENPTGGTTYTQRAIFEPKGLPGRLYWWAVSPFHAFIFPFMMRNIIKQAQSTPTAD</sequence>
<dbReference type="GO" id="GO:0004029">
    <property type="term" value="F:aldehyde dehydrogenase (NAD+) activity"/>
    <property type="evidence" value="ECO:0007669"/>
    <property type="project" value="TreeGrafter"/>
</dbReference>
<evidence type="ECO:0000259" key="1">
    <source>
        <dbReference type="Pfam" id="PF13460"/>
    </source>
</evidence>
<dbReference type="InterPro" id="IPR021295">
    <property type="entry name" value="DUF2867"/>
</dbReference>
<dbReference type="InterPro" id="IPR016040">
    <property type="entry name" value="NAD(P)-bd_dom"/>
</dbReference>
<dbReference type="EMBL" id="CP004354">
    <property type="protein sequence ID" value="AGG65523.1"/>
    <property type="molecule type" value="Genomic_DNA"/>
</dbReference>
<dbReference type="AlphaFoldDB" id="M1UWU2"/>
<evidence type="ECO:0000313" key="2">
    <source>
        <dbReference type="EMBL" id="AGG65523.1"/>
    </source>
</evidence>
<dbReference type="HOGENOM" id="CLU_007383_6_11_11"/>
<keyword evidence="3" id="KW-1185">Reference proteome</keyword>
<dbReference type="RefSeq" id="WP_015649980.1">
    <property type="nucleotide sequence ID" value="NC_020506.1"/>
</dbReference>
<dbReference type="SUPFAM" id="SSF51735">
    <property type="entry name" value="NAD(P)-binding Rossmann-fold domains"/>
    <property type="match status" value="1"/>
</dbReference>